<dbReference type="EMBL" id="JBJUIK010000011">
    <property type="protein sequence ID" value="KAL3512143.1"/>
    <property type="molecule type" value="Genomic_DNA"/>
</dbReference>
<dbReference type="Proteomes" id="UP001630127">
    <property type="component" value="Unassembled WGS sequence"/>
</dbReference>
<protein>
    <submittedName>
        <fullName evidence="2">Uncharacterized protein</fullName>
    </submittedName>
</protein>
<accession>A0ABD2YXZ4</accession>
<evidence type="ECO:0000313" key="3">
    <source>
        <dbReference type="Proteomes" id="UP001630127"/>
    </source>
</evidence>
<keyword evidence="3" id="KW-1185">Reference proteome</keyword>
<evidence type="ECO:0000313" key="2">
    <source>
        <dbReference type="EMBL" id="KAL3512143.1"/>
    </source>
</evidence>
<gene>
    <name evidence="2" type="ORF">ACH5RR_024860</name>
</gene>
<keyword evidence="1" id="KW-0472">Membrane</keyword>
<sequence length="188" mass="21460">MISSCKPIICSMDMTNEKDDFQFYSIICGTNRSYKTFSVATQYWLAAFVLCRSNDVADIDPIINLYACVFVITGGVIKIGLCVMYFFRHFIEPSKACLSLDLLAENEELKKLAATAQIDLRKSEHECREAEVSESVQPSKSSPPFPWDNEHSYTRDMLEALKLSDDLISFMKSTVFAFLFLLIKRLFL</sequence>
<feature type="transmembrane region" description="Helical" evidence="1">
    <location>
        <begin position="63"/>
        <end position="87"/>
    </location>
</feature>
<proteinExistence type="predicted"/>
<reference evidence="2 3" key="1">
    <citation type="submission" date="2024-11" db="EMBL/GenBank/DDBJ databases">
        <title>A near-complete genome assembly of Cinchona calisaya.</title>
        <authorList>
            <person name="Lian D.C."/>
            <person name="Zhao X.W."/>
            <person name="Wei L."/>
        </authorList>
    </citation>
    <scope>NUCLEOTIDE SEQUENCE [LARGE SCALE GENOMIC DNA]</scope>
    <source>
        <tissue evidence="2">Nenye</tissue>
    </source>
</reference>
<evidence type="ECO:0000256" key="1">
    <source>
        <dbReference type="SAM" id="Phobius"/>
    </source>
</evidence>
<keyword evidence="1" id="KW-1133">Transmembrane helix</keyword>
<comment type="caution">
    <text evidence="2">The sequence shown here is derived from an EMBL/GenBank/DDBJ whole genome shotgun (WGS) entry which is preliminary data.</text>
</comment>
<keyword evidence="1" id="KW-0812">Transmembrane</keyword>
<organism evidence="2 3">
    <name type="scientific">Cinchona calisaya</name>
    <dbReference type="NCBI Taxonomy" id="153742"/>
    <lineage>
        <taxon>Eukaryota</taxon>
        <taxon>Viridiplantae</taxon>
        <taxon>Streptophyta</taxon>
        <taxon>Embryophyta</taxon>
        <taxon>Tracheophyta</taxon>
        <taxon>Spermatophyta</taxon>
        <taxon>Magnoliopsida</taxon>
        <taxon>eudicotyledons</taxon>
        <taxon>Gunneridae</taxon>
        <taxon>Pentapetalae</taxon>
        <taxon>asterids</taxon>
        <taxon>lamiids</taxon>
        <taxon>Gentianales</taxon>
        <taxon>Rubiaceae</taxon>
        <taxon>Cinchonoideae</taxon>
        <taxon>Cinchoneae</taxon>
        <taxon>Cinchona</taxon>
    </lineage>
</organism>
<dbReference type="AlphaFoldDB" id="A0ABD2YXZ4"/>
<name>A0ABD2YXZ4_9GENT</name>